<name>A0A0A9EPR2_ARUDO</name>
<reference evidence="1" key="2">
    <citation type="journal article" date="2015" name="Data Brief">
        <title>Shoot transcriptome of the giant reed, Arundo donax.</title>
        <authorList>
            <person name="Barrero R.A."/>
            <person name="Guerrero F.D."/>
            <person name="Moolhuijzen P."/>
            <person name="Goolsby J.A."/>
            <person name="Tidwell J."/>
            <person name="Bellgard S.E."/>
            <person name="Bellgard M.I."/>
        </authorList>
    </citation>
    <scope>NUCLEOTIDE SEQUENCE</scope>
    <source>
        <tissue evidence="1">Shoot tissue taken approximately 20 cm above the soil surface</tissue>
    </source>
</reference>
<reference evidence="1" key="1">
    <citation type="submission" date="2014-09" db="EMBL/GenBank/DDBJ databases">
        <authorList>
            <person name="Magalhaes I.L.F."/>
            <person name="Oliveira U."/>
            <person name="Santos F.R."/>
            <person name="Vidigal T.H.D.A."/>
            <person name="Brescovit A.D."/>
            <person name="Santos A.J."/>
        </authorList>
    </citation>
    <scope>NUCLEOTIDE SEQUENCE</scope>
    <source>
        <tissue evidence="1">Shoot tissue taken approximately 20 cm above the soil surface</tissue>
    </source>
</reference>
<evidence type="ECO:0000313" key="1">
    <source>
        <dbReference type="EMBL" id="JAD98012.1"/>
    </source>
</evidence>
<proteinExistence type="predicted"/>
<sequence>MWLLSNRIRRQIAVHSLGTLDYRQQFGQGSECNCSC</sequence>
<organism evidence="1">
    <name type="scientific">Arundo donax</name>
    <name type="common">Giant reed</name>
    <name type="synonym">Donax arundinaceus</name>
    <dbReference type="NCBI Taxonomy" id="35708"/>
    <lineage>
        <taxon>Eukaryota</taxon>
        <taxon>Viridiplantae</taxon>
        <taxon>Streptophyta</taxon>
        <taxon>Embryophyta</taxon>
        <taxon>Tracheophyta</taxon>
        <taxon>Spermatophyta</taxon>
        <taxon>Magnoliopsida</taxon>
        <taxon>Liliopsida</taxon>
        <taxon>Poales</taxon>
        <taxon>Poaceae</taxon>
        <taxon>PACMAD clade</taxon>
        <taxon>Arundinoideae</taxon>
        <taxon>Arundineae</taxon>
        <taxon>Arundo</taxon>
    </lineage>
</organism>
<protein>
    <submittedName>
        <fullName evidence="1">Uncharacterized protein</fullName>
    </submittedName>
</protein>
<dbReference type="EMBL" id="GBRH01199883">
    <property type="protein sequence ID" value="JAD98012.1"/>
    <property type="molecule type" value="Transcribed_RNA"/>
</dbReference>
<accession>A0A0A9EPR2</accession>
<dbReference type="AlphaFoldDB" id="A0A0A9EPR2"/>